<dbReference type="Proteomes" id="UP001206692">
    <property type="component" value="Unassembled WGS sequence"/>
</dbReference>
<feature type="domain" description="DUF1829" evidence="2">
    <location>
        <begin position="160"/>
        <end position="247"/>
    </location>
</feature>
<gene>
    <name evidence="3" type="ORF">NE675_06955</name>
</gene>
<protein>
    <submittedName>
        <fullName evidence="3">DUF1828 domain-containing protein</fullName>
    </submittedName>
</protein>
<evidence type="ECO:0000313" key="3">
    <source>
        <dbReference type="EMBL" id="MCQ5342768.1"/>
    </source>
</evidence>
<evidence type="ECO:0000259" key="1">
    <source>
        <dbReference type="Pfam" id="PF08861"/>
    </source>
</evidence>
<name>A0ABT1ST37_9FIRM</name>
<dbReference type="InterPro" id="IPR014961">
    <property type="entry name" value="DUF1829"/>
</dbReference>
<organism evidence="3 4">
    <name type="scientific">Megasphaera massiliensis</name>
    <dbReference type="NCBI Taxonomy" id="1232428"/>
    <lineage>
        <taxon>Bacteria</taxon>
        <taxon>Bacillati</taxon>
        <taxon>Bacillota</taxon>
        <taxon>Negativicutes</taxon>
        <taxon>Veillonellales</taxon>
        <taxon>Veillonellaceae</taxon>
        <taxon>Megasphaera</taxon>
    </lineage>
</organism>
<dbReference type="InterPro" id="IPR014960">
    <property type="entry name" value="DUF1828"/>
</dbReference>
<evidence type="ECO:0000313" key="4">
    <source>
        <dbReference type="Proteomes" id="UP001206692"/>
    </source>
</evidence>
<evidence type="ECO:0000259" key="2">
    <source>
        <dbReference type="Pfam" id="PF08862"/>
    </source>
</evidence>
<dbReference type="RefSeq" id="WP_154254301.1">
    <property type="nucleotide sequence ID" value="NZ_JAJCIO010000010.1"/>
</dbReference>
<keyword evidence="4" id="KW-1185">Reference proteome</keyword>
<proteinExistence type="predicted"/>
<accession>A0ABT1ST37</accession>
<dbReference type="Pfam" id="PF08862">
    <property type="entry name" value="DUF1829"/>
    <property type="match status" value="1"/>
</dbReference>
<feature type="domain" description="DUF1828" evidence="1">
    <location>
        <begin position="34"/>
        <end position="122"/>
    </location>
</feature>
<comment type="caution">
    <text evidence="3">The sequence shown here is derived from an EMBL/GenBank/DDBJ whole genome shotgun (WGS) entry which is preliminary data.</text>
</comment>
<dbReference type="Pfam" id="PF08861">
    <property type="entry name" value="DUF1828"/>
    <property type="match status" value="1"/>
</dbReference>
<dbReference type="EMBL" id="JANGEW010000011">
    <property type="protein sequence ID" value="MCQ5342768.1"/>
    <property type="molecule type" value="Genomic_DNA"/>
</dbReference>
<reference evidence="3 4" key="1">
    <citation type="submission" date="2022-06" db="EMBL/GenBank/DDBJ databases">
        <title>Isolation of gut microbiota from human fecal samples.</title>
        <authorList>
            <person name="Pamer E.G."/>
            <person name="Barat B."/>
            <person name="Waligurski E."/>
            <person name="Medina S."/>
            <person name="Paddock L."/>
            <person name="Mostad J."/>
        </authorList>
    </citation>
    <scope>NUCLEOTIDE SEQUENCE [LARGE SCALE GENOMIC DNA]</scope>
    <source>
        <strain evidence="3 4">DFI.1.1</strain>
    </source>
</reference>
<sequence length="259" mass="29615">MIDTNFDWTAEYYQWIQKNLSARLLKNGWTEIGTPFMDRHNDGLVIYAKRDGDNITLSDDGFIINDLLADGVSLRGAKRTGMLNRLLFSYGVENQDNEMVIRTDTKNYAASMHMFIQAMLTVNDMFMLNDSTVKTIFLDDVADYFDQQGLIYTPNFLAKGSTGLEFNFNFQIAGRTSEILINSFNSINRSNLAAFLFDWQDIRDERQKSARKKVTGLAIINDEKGVDKKYLDALLAKDTDYILFSERLNPENIKKLSAA</sequence>